<feature type="compositionally biased region" description="Low complexity" evidence="1">
    <location>
        <begin position="561"/>
        <end position="573"/>
    </location>
</feature>
<feature type="compositionally biased region" description="Polar residues" evidence="1">
    <location>
        <begin position="546"/>
        <end position="555"/>
    </location>
</feature>
<feature type="transmembrane region" description="Helical" evidence="2">
    <location>
        <begin position="79"/>
        <end position="97"/>
    </location>
</feature>
<gene>
    <name evidence="3" type="ORF">DL762_004139</name>
</gene>
<organism evidence="3 4">
    <name type="scientific">Monosporascus cannonballus</name>
    <dbReference type="NCBI Taxonomy" id="155416"/>
    <lineage>
        <taxon>Eukaryota</taxon>
        <taxon>Fungi</taxon>
        <taxon>Dikarya</taxon>
        <taxon>Ascomycota</taxon>
        <taxon>Pezizomycotina</taxon>
        <taxon>Sordariomycetes</taxon>
        <taxon>Xylariomycetidae</taxon>
        <taxon>Xylariales</taxon>
        <taxon>Xylariales incertae sedis</taxon>
        <taxon>Monosporascus</taxon>
    </lineage>
</organism>
<keyword evidence="2" id="KW-1133">Transmembrane helix</keyword>
<feature type="transmembrane region" description="Helical" evidence="2">
    <location>
        <begin position="6"/>
        <end position="32"/>
    </location>
</feature>
<feature type="compositionally biased region" description="Acidic residues" evidence="1">
    <location>
        <begin position="466"/>
        <end position="479"/>
    </location>
</feature>
<name>A0ABY0H9L2_9PEZI</name>
<feature type="region of interest" description="Disordered" evidence="1">
    <location>
        <begin position="514"/>
        <end position="743"/>
    </location>
</feature>
<keyword evidence="2" id="KW-0472">Membrane</keyword>
<keyword evidence="2" id="KW-0812">Transmembrane</keyword>
<comment type="caution">
    <text evidence="3">The sequence shown here is derived from an EMBL/GenBank/DDBJ whole genome shotgun (WGS) entry which is preliminary data.</text>
</comment>
<sequence length="769" mass="83086">MNFEMIVVLLAAVAKYHVWVALGFALGLCIYGSLFDTHPLFGRLAISVLVALYLFKVSPLLGLVFASIVWFILKMLYDLAFRLVISWFVVFLLVARLTHFGRWFVWTSAVAYCYFGYGPWYAVGVLPSVLLFLMSLDPQGFPKQYVWFPKPFRLAEAWSNLDWVGPLTRGGPPSVAPIVAAAAEGVSRILRGATGVQWRRFLPKWSQESQFEGRQAMLAKKVAARAHPRTPDRAAPPRSEMKREKTERRAPPAPVKKQPRPHWETFADREDRQLELMRFQERVRWAAERWETSRRNGEARRRANLALRWSRPYPSPPPVSPVAVPVVPRSPVPAPAPIEREQPLDYAFVAPGKSTSDEPSVLSPCTQQDPSVSYLVALFDATFPSVLDWHVPNYPVHPSFSVPPRVSYTGEEMEGVDFTPCVEEIVIDEIGSQAVDTMVGVTVAVAEQIPAVVMNVPAMEPPVVEPIDDTGVEESDEGDLPTADEPAPKVGVDDFPEVQDKSTLAEMLEDFSGAMASGSSDGEEAAGPSSTPAAAQAPVPSAVASENNDTVTGNPTDIDPDLLSDISDLSGLEDILEEYGDWTPSGSNDVPVPAPSSSVAPGPPAPPSFEFSFALPAGLAPAHPFAPPPAPESEPPGSPAPSVLASSPLSEHDSDMEEEAPAAQGRMFVANVQSSTAAASPMPAIPDLPPLGAPLSSAPTPEGSAMGGDAKGKQRAPAFSFASEKKKTTIAGPSQMPSFAKQKEAKYKSLVDDGINPQRAQQIVDEEFA</sequence>
<reference evidence="3 4" key="1">
    <citation type="submission" date="2018-06" db="EMBL/GenBank/DDBJ databases">
        <title>Complete Genomes of Monosporascus.</title>
        <authorList>
            <person name="Robinson A.J."/>
            <person name="Natvig D.O."/>
        </authorList>
    </citation>
    <scope>NUCLEOTIDE SEQUENCE [LARGE SCALE GENOMIC DNA]</scope>
    <source>
        <strain evidence="3 4">CBS 609.92</strain>
    </source>
</reference>
<evidence type="ECO:0000313" key="3">
    <source>
        <dbReference type="EMBL" id="RYO87595.1"/>
    </source>
</evidence>
<feature type="region of interest" description="Disordered" evidence="1">
    <location>
        <begin position="461"/>
        <end position="495"/>
    </location>
</feature>
<feature type="compositionally biased region" description="Low complexity" evidence="1">
    <location>
        <begin position="525"/>
        <end position="545"/>
    </location>
</feature>
<accession>A0ABY0H9L2</accession>
<feature type="compositionally biased region" description="Low complexity" evidence="1">
    <location>
        <begin position="608"/>
        <end position="623"/>
    </location>
</feature>
<evidence type="ECO:0000313" key="4">
    <source>
        <dbReference type="Proteomes" id="UP000294003"/>
    </source>
</evidence>
<feature type="transmembrane region" description="Helical" evidence="2">
    <location>
        <begin position="109"/>
        <end position="134"/>
    </location>
</feature>
<dbReference type="Proteomes" id="UP000294003">
    <property type="component" value="Unassembled WGS sequence"/>
</dbReference>
<proteinExistence type="predicted"/>
<dbReference type="EMBL" id="QJNS01000098">
    <property type="protein sequence ID" value="RYO87595.1"/>
    <property type="molecule type" value="Genomic_DNA"/>
</dbReference>
<feature type="transmembrane region" description="Helical" evidence="2">
    <location>
        <begin position="44"/>
        <end position="73"/>
    </location>
</feature>
<feature type="compositionally biased region" description="Pro residues" evidence="1">
    <location>
        <begin position="624"/>
        <end position="639"/>
    </location>
</feature>
<feature type="region of interest" description="Disordered" evidence="1">
    <location>
        <begin position="222"/>
        <end position="261"/>
    </location>
</feature>
<feature type="compositionally biased region" description="Basic and acidic residues" evidence="1">
    <location>
        <begin position="239"/>
        <end position="250"/>
    </location>
</feature>
<feature type="compositionally biased region" description="Pro residues" evidence="1">
    <location>
        <begin position="683"/>
        <end position="692"/>
    </location>
</feature>
<evidence type="ECO:0000256" key="2">
    <source>
        <dbReference type="SAM" id="Phobius"/>
    </source>
</evidence>
<keyword evidence="4" id="KW-1185">Reference proteome</keyword>
<feature type="compositionally biased region" description="Low complexity" evidence="1">
    <location>
        <begin position="640"/>
        <end position="649"/>
    </location>
</feature>
<evidence type="ECO:0000256" key="1">
    <source>
        <dbReference type="SAM" id="MobiDB-lite"/>
    </source>
</evidence>
<protein>
    <submittedName>
        <fullName evidence="3">Uncharacterized protein</fullName>
    </submittedName>
</protein>